<dbReference type="SUPFAM" id="SSF52540">
    <property type="entry name" value="P-loop containing nucleoside triphosphate hydrolases"/>
    <property type="match status" value="1"/>
</dbReference>
<evidence type="ECO:0000313" key="4">
    <source>
        <dbReference type="Proteomes" id="UP000285776"/>
    </source>
</evidence>
<dbReference type="PANTHER" id="PTHR33295:SF18">
    <property type="entry name" value="AAA+ ATPASE DOMAIN-CONTAINING PROTEIN"/>
    <property type="match status" value="1"/>
</dbReference>
<proteinExistence type="predicted"/>
<dbReference type="InterPro" id="IPR041682">
    <property type="entry name" value="AAA_14"/>
</dbReference>
<organism evidence="3 4">
    <name type="scientific">Segatella copri</name>
    <dbReference type="NCBI Taxonomy" id="165179"/>
    <lineage>
        <taxon>Bacteria</taxon>
        <taxon>Pseudomonadati</taxon>
        <taxon>Bacteroidota</taxon>
        <taxon>Bacteroidia</taxon>
        <taxon>Bacteroidales</taxon>
        <taxon>Prevotellaceae</taxon>
        <taxon>Segatella</taxon>
    </lineage>
</organism>
<feature type="domain" description="AAA" evidence="1">
    <location>
        <begin position="20"/>
        <end position="151"/>
    </location>
</feature>
<dbReference type="InterPro" id="IPR027417">
    <property type="entry name" value="P-loop_NTPase"/>
</dbReference>
<dbReference type="AlphaFoldDB" id="A0AA92U9T2"/>
<dbReference type="GO" id="GO:0005524">
    <property type="term" value="F:ATP binding"/>
    <property type="evidence" value="ECO:0007669"/>
    <property type="project" value="UniProtKB-KW"/>
</dbReference>
<evidence type="ECO:0000313" key="3">
    <source>
        <dbReference type="EMBL" id="RGW81446.1"/>
    </source>
</evidence>
<accession>A0AA92U9T2</accession>
<dbReference type="RefSeq" id="WP_118151672.1">
    <property type="nucleotide sequence ID" value="NZ_QSAV01000008.1"/>
</dbReference>
<dbReference type="Pfam" id="PF13635">
    <property type="entry name" value="DUF4143"/>
    <property type="match status" value="1"/>
</dbReference>
<evidence type="ECO:0000259" key="2">
    <source>
        <dbReference type="Pfam" id="PF13635"/>
    </source>
</evidence>
<feature type="domain" description="DUF4143" evidence="2">
    <location>
        <begin position="197"/>
        <end position="356"/>
    </location>
</feature>
<protein>
    <submittedName>
        <fullName evidence="3">ATP-binding protein</fullName>
    </submittedName>
</protein>
<comment type="caution">
    <text evidence="3">The sequence shown here is derived from an EMBL/GenBank/DDBJ whole genome shotgun (WGS) entry which is preliminary data.</text>
</comment>
<dbReference type="PANTHER" id="PTHR33295">
    <property type="entry name" value="ATPASE"/>
    <property type="match status" value="1"/>
</dbReference>
<dbReference type="EMBL" id="QSAV01000008">
    <property type="protein sequence ID" value="RGW81446.1"/>
    <property type="molecule type" value="Genomic_DNA"/>
</dbReference>
<keyword evidence="3" id="KW-0547">Nucleotide-binding</keyword>
<name>A0AA92U9T2_9BACT</name>
<dbReference type="Pfam" id="PF13173">
    <property type="entry name" value="AAA_14"/>
    <property type="match status" value="1"/>
</dbReference>
<dbReference type="Proteomes" id="UP000285776">
    <property type="component" value="Unassembled WGS sequence"/>
</dbReference>
<evidence type="ECO:0000259" key="1">
    <source>
        <dbReference type="Pfam" id="PF13173"/>
    </source>
</evidence>
<dbReference type="InterPro" id="IPR025420">
    <property type="entry name" value="DUF4143"/>
</dbReference>
<reference evidence="3 4" key="1">
    <citation type="submission" date="2018-08" db="EMBL/GenBank/DDBJ databases">
        <title>A genome reference for cultivated species of the human gut microbiota.</title>
        <authorList>
            <person name="Zou Y."/>
            <person name="Xue W."/>
            <person name="Luo G."/>
        </authorList>
    </citation>
    <scope>NUCLEOTIDE SEQUENCE [LARGE SCALE GENOMIC DNA]</scope>
    <source>
        <strain evidence="3 4">AF10-17</strain>
    </source>
</reference>
<gene>
    <name evidence="3" type="ORF">DWV53_03505</name>
</gene>
<keyword evidence="3" id="KW-0067">ATP-binding</keyword>
<sequence>MEIKRNIHLNRIIARKGNGMIKVITGMRRCGKSYLLFTLFHNYLLEQGVDELHIIKVDMEDRRNAALRNPDALLNYIDSRMTDSQQYYILLDEVQLVAEFEDVLNSYLKITNADVYVTGSNAKFLSKDVITEFRGRGDEIRITPLSFQEFMSAKEGNREDLLNEYLTYGGLPQVVTMDEIERKVEYLKNLFTHTYIRDIKERYEIKKDDDLEELINLVASNIGSLTNPTKLENCFKSVKQSSLSKDTIKNYLDLMQDAFIIEKSIRFDIKGKKYIDTPSKYYFTDLGLRNARLNFRQTEFTHLLENAIYNELRLRGYSVDVGQIPIFTIGEDGKRQRSTLEVDFVCNLGYKRCYIQSAYALPTEDKMKQEFNSLLRIKDSFKKIVIVETPTPTYQNEEGILTMNIYDFLMNPDSLNI</sequence>